<gene>
    <name evidence="8" type="ORF">ACFQO8_02485</name>
</gene>
<keyword evidence="6" id="KW-0812">Transmembrane</keyword>
<evidence type="ECO:0000256" key="5">
    <source>
        <dbReference type="ARBA" id="ARBA00022967"/>
    </source>
</evidence>
<proteinExistence type="inferred from homology"/>
<dbReference type="InterPro" id="IPR015860">
    <property type="entry name" value="ABC_transpr_TagH-like"/>
</dbReference>
<dbReference type="Proteomes" id="UP001596439">
    <property type="component" value="Unassembled WGS sequence"/>
</dbReference>
<comment type="similarity">
    <text evidence="1">Belongs to the ABC transporter superfamily.</text>
</comment>
<dbReference type="Pfam" id="PF00005">
    <property type="entry name" value="ABC_tran"/>
    <property type="match status" value="1"/>
</dbReference>
<dbReference type="Gene3D" id="3.40.50.300">
    <property type="entry name" value="P-loop containing nucleotide triphosphate hydrolases"/>
    <property type="match status" value="1"/>
</dbReference>
<feature type="domain" description="ABC transporter" evidence="7">
    <location>
        <begin position="4"/>
        <end position="240"/>
    </location>
</feature>
<keyword evidence="4 8" id="KW-0067">ATP-binding</keyword>
<keyword evidence="3" id="KW-0547">Nucleotide-binding</keyword>
<keyword evidence="9" id="KW-1185">Reference proteome</keyword>
<dbReference type="InterPro" id="IPR003439">
    <property type="entry name" value="ABC_transporter-like_ATP-bd"/>
</dbReference>
<reference evidence="9" key="1">
    <citation type="journal article" date="2019" name="Int. J. Syst. Evol. Microbiol.">
        <title>The Global Catalogue of Microorganisms (GCM) 10K type strain sequencing project: providing services to taxonomists for standard genome sequencing and annotation.</title>
        <authorList>
            <consortium name="The Broad Institute Genomics Platform"/>
            <consortium name="The Broad Institute Genome Sequencing Center for Infectious Disease"/>
            <person name="Wu L."/>
            <person name="Ma J."/>
        </authorList>
    </citation>
    <scope>NUCLEOTIDE SEQUENCE [LARGE SCALE GENOMIC DNA]</scope>
    <source>
        <strain evidence="9">CCUG 55590</strain>
    </source>
</reference>
<dbReference type="RefSeq" id="WP_214786648.1">
    <property type="nucleotide sequence ID" value="NZ_JANIEL010000094.1"/>
</dbReference>
<evidence type="ECO:0000313" key="8">
    <source>
        <dbReference type="EMBL" id="MFC7388994.1"/>
    </source>
</evidence>
<protein>
    <submittedName>
        <fullName evidence="8">ABC transporter ATP-binding protein</fullName>
    </submittedName>
</protein>
<evidence type="ECO:0000256" key="1">
    <source>
        <dbReference type="ARBA" id="ARBA00005417"/>
    </source>
</evidence>
<dbReference type="InterPro" id="IPR017871">
    <property type="entry name" value="ABC_transporter-like_CS"/>
</dbReference>
<evidence type="ECO:0000256" key="2">
    <source>
        <dbReference type="ARBA" id="ARBA00022448"/>
    </source>
</evidence>
<keyword evidence="2" id="KW-0813">Transport</keyword>
<dbReference type="EMBL" id="JBHTCE010000001">
    <property type="protein sequence ID" value="MFC7388994.1"/>
    <property type="molecule type" value="Genomic_DNA"/>
</dbReference>
<dbReference type="PROSITE" id="PS00211">
    <property type="entry name" value="ABC_TRANSPORTER_1"/>
    <property type="match status" value="1"/>
</dbReference>
<dbReference type="SMART" id="SM00382">
    <property type="entry name" value="AAA"/>
    <property type="match status" value="1"/>
</dbReference>
<dbReference type="InterPro" id="IPR050683">
    <property type="entry name" value="Bact_Polysacc_Export_ATP-bd"/>
</dbReference>
<evidence type="ECO:0000259" key="7">
    <source>
        <dbReference type="PROSITE" id="PS50893"/>
    </source>
</evidence>
<feature type="transmembrane region" description="Helical" evidence="6">
    <location>
        <begin position="271"/>
        <end position="292"/>
    </location>
</feature>
<accession>A0ABW2PIU8</accession>
<dbReference type="PROSITE" id="PS50893">
    <property type="entry name" value="ABC_TRANSPORTER_2"/>
    <property type="match status" value="1"/>
</dbReference>
<keyword evidence="6" id="KW-0472">Membrane</keyword>
<dbReference type="GO" id="GO:0005524">
    <property type="term" value="F:ATP binding"/>
    <property type="evidence" value="ECO:0007669"/>
    <property type="project" value="UniProtKB-KW"/>
</dbReference>
<dbReference type="InterPro" id="IPR003593">
    <property type="entry name" value="AAA+_ATPase"/>
</dbReference>
<evidence type="ECO:0000256" key="4">
    <source>
        <dbReference type="ARBA" id="ARBA00022840"/>
    </source>
</evidence>
<comment type="caution">
    <text evidence="8">The sequence shown here is derived from an EMBL/GenBank/DDBJ whole genome shotgun (WGS) entry which is preliminary data.</text>
</comment>
<dbReference type="InterPro" id="IPR027417">
    <property type="entry name" value="P-loop_NTPase"/>
</dbReference>
<organism evidence="8 9">
    <name type="scientific">Exiguobacterium aestuarii</name>
    <dbReference type="NCBI Taxonomy" id="273527"/>
    <lineage>
        <taxon>Bacteria</taxon>
        <taxon>Bacillati</taxon>
        <taxon>Bacillota</taxon>
        <taxon>Bacilli</taxon>
        <taxon>Bacillales</taxon>
        <taxon>Bacillales Family XII. Incertae Sedis</taxon>
        <taxon>Exiguobacterium</taxon>
    </lineage>
</organism>
<dbReference type="PANTHER" id="PTHR46743:SF2">
    <property type="entry name" value="TEICHOIC ACIDS EXPORT ATP-BINDING PROTEIN TAGH"/>
    <property type="match status" value="1"/>
</dbReference>
<keyword evidence="6" id="KW-1133">Transmembrane helix</keyword>
<sequence>MIRIQLTNATKQFEMTSGFLSHFKSTQSGKSKVFTALNDINLTIHSGEVIGLVGVNGSGKSTLSNMISEIIVPTSGSCEVNGDVAIIAVSQGLKKVLTGRENIMLKCLMLGMTEKEIKEKMPHIIEFADIGDFIDQPIKKYSSGMKSRLGFAIAVNVDADILIVDEALSVGDKTFYQKCIDRMNEFKDEGKTIIFVSHSLNQIKSFCSRVVWLEYGKVREDGDATEVLKHYKKFLDDYKNMSATQKKEFRQSRLTNQKTAAIKSEKEQGTLSLASILTNVGTFAVLIALVLYSGLEISQFGENGIQSIIDVIKNGL</sequence>
<dbReference type="SUPFAM" id="SSF52540">
    <property type="entry name" value="P-loop containing nucleoside triphosphate hydrolases"/>
    <property type="match status" value="1"/>
</dbReference>
<evidence type="ECO:0000256" key="6">
    <source>
        <dbReference type="SAM" id="Phobius"/>
    </source>
</evidence>
<keyword evidence="5" id="KW-1278">Translocase</keyword>
<name>A0ABW2PIU8_9BACL</name>
<evidence type="ECO:0000256" key="3">
    <source>
        <dbReference type="ARBA" id="ARBA00022741"/>
    </source>
</evidence>
<dbReference type="CDD" id="cd03220">
    <property type="entry name" value="ABC_KpsT_Wzt"/>
    <property type="match status" value="1"/>
</dbReference>
<evidence type="ECO:0000313" key="9">
    <source>
        <dbReference type="Proteomes" id="UP001596439"/>
    </source>
</evidence>
<dbReference type="PANTHER" id="PTHR46743">
    <property type="entry name" value="TEICHOIC ACIDS EXPORT ATP-BINDING PROTEIN TAGH"/>
    <property type="match status" value="1"/>
</dbReference>